<dbReference type="Proteomes" id="UP001597145">
    <property type="component" value="Unassembled WGS sequence"/>
</dbReference>
<evidence type="ECO:0000313" key="2">
    <source>
        <dbReference type="EMBL" id="MFD1533691.1"/>
    </source>
</evidence>
<keyword evidence="1" id="KW-0472">Membrane</keyword>
<keyword evidence="1" id="KW-0812">Transmembrane</keyword>
<gene>
    <name evidence="2" type="ORF">ACFSCY_30155</name>
</gene>
<organism evidence="2 3">
    <name type="scientific">Pseudonocardia aurantiaca</name>
    <dbReference type="NCBI Taxonomy" id="75290"/>
    <lineage>
        <taxon>Bacteria</taxon>
        <taxon>Bacillati</taxon>
        <taxon>Actinomycetota</taxon>
        <taxon>Actinomycetes</taxon>
        <taxon>Pseudonocardiales</taxon>
        <taxon>Pseudonocardiaceae</taxon>
        <taxon>Pseudonocardia</taxon>
    </lineage>
</organism>
<evidence type="ECO:0000313" key="3">
    <source>
        <dbReference type="Proteomes" id="UP001597145"/>
    </source>
</evidence>
<name>A0ABW4FT55_9PSEU</name>
<dbReference type="InterPro" id="IPR021320">
    <property type="entry name" value="DUF2905"/>
</dbReference>
<keyword evidence="1" id="KW-1133">Transmembrane helix</keyword>
<feature type="transmembrane region" description="Helical" evidence="1">
    <location>
        <begin position="7"/>
        <end position="27"/>
    </location>
</feature>
<feature type="transmembrane region" description="Helical" evidence="1">
    <location>
        <begin position="47"/>
        <end position="64"/>
    </location>
</feature>
<dbReference type="Pfam" id="PF11146">
    <property type="entry name" value="DUF2905"/>
    <property type="match status" value="1"/>
</dbReference>
<reference evidence="3" key="1">
    <citation type="journal article" date="2019" name="Int. J. Syst. Evol. Microbiol.">
        <title>The Global Catalogue of Microorganisms (GCM) 10K type strain sequencing project: providing services to taxonomists for standard genome sequencing and annotation.</title>
        <authorList>
            <consortium name="The Broad Institute Genomics Platform"/>
            <consortium name="The Broad Institute Genome Sequencing Center for Infectious Disease"/>
            <person name="Wu L."/>
            <person name="Ma J."/>
        </authorList>
    </citation>
    <scope>NUCLEOTIDE SEQUENCE [LARGE SCALE GENOMIC DNA]</scope>
    <source>
        <strain evidence="3">JCM 12165</strain>
    </source>
</reference>
<dbReference type="PANTHER" id="PTHR36443">
    <property type="entry name" value="BSR5223 PROTEIN"/>
    <property type="match status" value="1"/>
</dbReference>
<protein>
    <submittedName>
        <fullName evidence="2">DUF2905 domain-containing protein</fullName>
    </submittedName>
</protein>
<dbReference type="RefSeq" id="WP_343979379.1">
    <property type="nucleotide sequence ID" value="NZ_BAAAJG010000011.1"/>
</dbReference>
<comment type="caution">
    <text evidence="2">The sequence shown here is derived from an EMBL/GenBank/DDBJ whole genome shotgun (WGS) entry which is preliminary data.</text>
</comment>
<accession>A0ABW4FT55</accession>
<proteinExistence type="predicted"/>
<dbReference type="PANTHER" id="PTHR36443:SF1">
    <property type="entry name" value="BSR5223 PROTEIN"/>
    <property type="match status" value="1"/>
</dbReference>
<sequence length="66" mass="7058">MAKLLGTWLVGGGILLIVAGLLAWTGLLSWLGHLPGDIRIVSGNTRIYIPITSMLLVSLALSLFNR</sequence>
<keyword evidence="3" id="KW-1185">Reference proteome</keyword>
<dbReference type="EMBL" id="JBHUCP010000026">
    <property type="protein sequence ID" value="MFD1533691.1"/>
    <property type="molecule type" value="Genomic_DNA"/>
</dbReference>
<evidence type="ECO:0000256" key="1">
    <source>
        <dbReference type="SAM" id="Phobius"/>
    </source>
</evidence>